<comment type="caution">
    <text evidence="3">The sequence shown here is derived from an EMBL/GenBank/DDBJ whole genome shotgun (WGS) entry which is preliminary data.</text>
</comment>
<feature type="transmembrane region" description="Helical" evidence="2">
    <location>
        <begin position="431"/>
        <end position="453"/>
    </location>
</feature>
<proteinExistence type="predicted"/>
<dbReference type="GO" id="GO:0004713">
    <property type="term" value="F:protein tyrosine kinase activity"/>
    <property type="evidence" value="ECO:0007669"/>
    <property type="project" value="TreeGrafter"/>
</dbReference>
<feature type="coiled-coil region" evidence="1">
    <location>
        <begin position="211"/>
        <end position="245"/>
    </location>
</feature>
<feature type="transmembrane region" description="Helical" evidence="2">
    <location>
        <begin position="494"/>
        <end position="512"/>
    </location>
</feature>
<dbReference type="RefSeq" id="WP_119909802.1">
    <property type="nucleotide sequence ID" value="NZ_QZCH01000004.1"/>
</dbReference>
<dbReference type="GO" id="GO:0005886">
    <property type="term" value="C:plasma membrane"/>
    <property type="evidence" value="ECO:0007669"/>
    <property type="project" value="TreeGrafter"/>
</dbReference>
<name>A0A418YHD1_9GAMM</name>
<evidence type="ECO:0000313" key="3">
    <source>
        <dbReference type="EMBL" id="RJG49467.1"/>
    </source>
</evidence>
<dbReference type="OrthoDB" id="9795292at2"/>
<dbReference type="InterPro" id="IPR014345">
    <property type="entry name" value="XrtA_polysacc_chain"/>
</dbReference>
<keyword evidence="1" id="KW-0175">Coiled coil</keyword>
<dbReference type="EMBL" id="QZCH01000004">
    <property type="protein sequence ID" value="RJG49467.1"/>
    <property type="molecule type" value="Genomic_DNA"/>
</dbReference>
<evidence type="ECO:0000256" key="2">
    <source>
        <dbReference type="SAM" id="Phobius"/>
    </source>
</evidence>
<protein>
    <submittedName>
        <fullName evidence="3">Chain length-determining protein</fullName>
    </submittedName>
</protein>
<sequence length="536" mass="61000">MKELLDKILFYVKGIWLKRRYIVIAAWLLCPIGWFYTMQLPDQYRASARVYVDTDSLLRPLLRGLTVETFKDKQLNLMVKTLLSRPNLEKIARMSDLDIHTNNSKEFDALIDSLGKRIKIASTRREKIFTISYENQSKDAAIQVVKSVLTIFVEDTLGENRTDTDNAQRFLNQQIKDFEQRMKVDDAALTEFKRNNADLLPGEGSSYYGLLKQEQSILEQTELQLKEAETRLASARLQLEDEQTIPYFSTPDGNSFNPSITTQYDSRIELMQQNLDELSLRYTDRHPDIIELKKQLSNLREKQTQERTELITLSQQQKQPATEDESPFVQSLRVNVSELESEVASLKVRRQNFQDKVDKLQQKVHLVPQIEAELAALTRGYGITKSQYNQLLERREAAIMSQKAGQSVDGVEFKIIEPPRVPREPVGPHRVIYLTVVTIVGLGVGLFVAFALSQLNPIVTGSRELSSITNLPVLGSISHANADQVIKTRRKHNIAFSAIIAALFITYAGLIVSQSSQLPLLQKMKNLVAMNSTETL</sequence>
<feature type="transmembrane region" description="Helical" evidence="2">
    <location>
        <begin position="21"/>
        <end position="38"/>
    </location>
</feature>
<dbReference type="InterPro" id="IPR050445">
    <property type="entry name" value="Bact_polysacc_biosynth/exp"/>
</dbReference>
<dbReference type="Proteomes" id="UP000283255">
    <property type="component" value="Unassembled WGS sequence"/>
</dbReference>
<accession>A0A418YHD1</accession>
<feature type="coiled-coil region" evidence="1">
    <location>
        <begin position="289"/>
        <end position="363"/>
    </location>
</feature>
<reference evidence="3 4" key="1">
    <citation type="submission" date="2018-09" db="EMBL/GenBank/DDBJ databases">
        <authorList>
            <person name="Wang F."/>
        </authorList>
    </citation>
    <scope>NUCLEOTIDE SEQUENCE [LARGE SCALE GENOMIC DNA]</scope>
    <source>
        <strain evidence="3 4">PLHSC7-2</strain>
    </source>
</reference>
<evidence type="ECO:0000256" key="1">
    <source>
        <dbReference type="SAM" id="Coils"/>
    </source>
</evidence>
<dbReference type="AlphaFoldDB" id="A0A418YHD1"/>
<dbReference type="NCBIfam" id="TIGR03007">
    <property type="entry name" value="pepcterm_ChnLen"/>
    <property type="match status" value="1"/>
</dbReference>
<evidence type="ECO:0000313" key="4">
    <source>
        <dbReference type="Proteomes" id="UP000283255"/>
    </source>
</evidence>
<keyword evidence="2" id="KW-0472">Membrane</keyword>
<keyword evidence="4" id="KW-1185">Reference proteome</keyword>
<keyword evidence="2" id="KW-0812">Transmembrane</keyword>
<dbReference type="PANTHER" id="PTHR32309:SF13">
    <property type="entry name" value="FERRIC ENTEROBACTIN TRANSPORT PROTEIN FEPE"/>
    <property type="match status" value="1"/>
</dbReference>
<organism evidence="3 4">
    <name type="scientific">Motilimonas pumila</name>
    <dbReference type="NCBI Taxonomy" id="2303987"/>
    <lineage>
        <taxon>Bacteria</taxon>
        <taxon>Pseudomonadati</taxon>
        <taxon>Pseudomonadota</taxon>
        <taxon>Gammaproteobacteria</taxon>
        <taxon>Alteromonadales</taxon>
        <taxon>Alteromonadales genera incertae sedis</taxon>
        <taxon>Motilimonas</taxon>
    </lineage>
</organism>
<reference evidence="3 4" key="2">
    <citation type="submission" date="2019-01" db="EMBL/GenBank/DDBJ databases">
        <title>Motilimonas pumilus sp. nov., isolated from the gut of sea cucumber (Apostichopus japonicus).</title>
        <authorList>
            <person name="Wang F.-Q."/>
            <person name="Ren L.-H."/>
            <person name="Lin Y.-W."/>
            <person name="Sun G.-H."/>
            <person name="Du Z.-J."/>
            <person name="Zhao J.-X."/>
            <person name="Liu X.-J."/>
            <person name="Liu L.-J."/>
        </authorList>
    </citation>
    <scope>NUCLEOTIDE SEQUENCE [LARGE SCALE GENOMIC DNA]</scope>
    <source>
        <strain evidence="3 4">PLHSC7-2</strain>
    </source>
</reference>
<keyword evidence="2" id="KW-1133">Transmembrane helix</keyword>
<gene>
    <name evidence="3" type="ORF">D1Z90_05785</name>
</gene>
<dbReference type="PANTHER" id="PTHR32309">
    <property type="entry name" value="TYROSINE-PROTEIN KINASE"/>
    <property type="match status" value="1"/>
</dbReference>